<protein>
    <submittedName>
        <fullName evidence="1">Uncharacterized protein</fullName>
    </submittedName>
</protein>
<keyword evidence="2" id="KW-1185">Reference proteome</keyword>
<sequence>VPHAGFPHIDPVSSVTPIAPSSTYALDFARISNKHAFLIKKIIEEIAIALYNNIETQANGTCIYIIFTKFPCK</sequence>
<dbReference type="EMBL" id="CAJVAF010000052">
    <property type="protein sequence ID" value="CAG7589732.1"/>
    <property type="molecule type" value="Genomic_DNA"/>
</dbReference>
<dbReference type="AlphaFoldDB" id="A0A8S4C1P4"/>
<accession>A0A8S4C1P4</accession>
<evidence type="ECO:0000313" key="1">
    <source>
        <dbReference type="EMBL" id="CAG7589732.1"/>
    </source>
</evidence>
<organism evidence="1 2">
    <name type="scientific">Hyalomma marginatum</name>
    <dbReference type="NCBI Taxonomy" id="34627"/>
    <lineage>
        <taxon>Eukaryota</taxon>
        <taxon>Metazoa</taxon>
        <taxon>Ecdysozoa</taxon>
        <taxon>Arthropoda</taxon>
        <taxon>Chelicerata</taxon>
        <taxon>Arachnida</taxon>
        <taxon>Acari</taxon>
        <taxon>Parasitiformes</taxon>
        <taxon>Ixodida</taxon>
        <taxon>Ixodoidea</taxon>
        <taxon>Ixodidae</taxon>
        <taxon>Hyalomminae</taxon>
        <taxon>Hyalomma</taxon>
    </lineage>
</organism>
<comment type="caution">
    <text evidence="1">The sequence shown here is derived from an EMBL/GenBank/DDBJ whole genome shotgun (WGS) entry which is preliminary data.</text>
</comment>
<evidence type="ECO:0000313" key="2">
    <source>
        <dbReference type="Proteomes" id="UP000837675"/>
    </source>
</evidence>
<reference evidence="1" key="1">
    <citation type="submission" date="2021-06" db="EMBL/GenBank/DDBJ databases">
        <authorList>
            <person name="Nardi T."/>
            <person name="Nardi T."/>
        </authorList>
    </citation>
    <scope>NUCLEOTIDE SEQUENCE</scope>
</reference>
<gene>
    <name evidence="1" type="ORF">MHYMCMPASI_00186</name>
</gene>
<dbReference type="Proteomes" id="UP000837675">
    <property type="component" value="Unassembled WGS sequence"/>
</dbReference>
<feature type="non-terminal residue" evidence="1">
    <location>
        <position position="1"/>
    </location>
</feature>
<name>A0A8S4C1P4_9ACAR</name>
<proteinExistence type="predicted"/>